<dbReference type="SUPFAM" id="SSF55331">
    <property type="entry name" value="Tautomerase/MIF"/>
    <property type="match status" value="1"/>
</dbReference>
<name>A0ABV5YEF1_9ACTN</name>
<evidence type="ECO:0000313" key="4">
    <source>
        <dbReference type="Proteomes" id="UP001589627"/>
    </source>
</evidence>
<dbReference type="EMBL" id="JBHLZP010000063">
    <property type="protein sequence ID" value="MFB9832837.1"/>
    <property type="molecule type" value="Genomic_DNA"/>
</dbReference>
<dbReference type="InterPro" id="IPR014347">
    <property type="entry name" value="Tautomerase/MIF_sf"/>
</dbReference>
<keyword evidence="1" id="KW-0413">Isomerase</keyword>
<sequence>MEAGMPMIQLTAPVGALTSEGRARVQRELARVLLRWEGAPDTAFFRAQAWSYLHELPEGAQTTAEDAQPRFRVDVTVPAGALSERRKAGLVTDATEAVLGAVGLDESDALRIWVLIHEQPEGTWGAGGSIIRYADLVALAAGQGQAAGA</sequence>
<dbReference type="InterPro" id="IPR004370">
    <property type="entry name" value="4-OT-like_dom"/>
</dbReference>
<reference evidence="3 4" key="1">
    <citation type="submission" date="2024-09" db="EMBL/GenBank/DDBJ databases">
        <authorList>
            <person name="Sun Q."/>
            <person name="Mori K."/>
        </authorList>
    </citation>
    <scope>NUCLEOTIDE SEQUENCE [LARGE SCALE GENOMIC DNA]</scope>
    <source>
        <strain evidence="3 4">TBRC 0563</strain>
    </source>
</reference>
<dbReference type="Proteomes" id="UP001589627">
    <property type="component" value="Unassembled WGS sequence"/>
</dbReference>
<evidence type="ECO:0000259" key="2">
    <source>
        <dbReference type="Pfam" id="PF01361"/>
    </source>
</evidence>
<evidence type="ECO:0000313" key="3">
    <source>
        <dbReference type="EMBL" id="MFB9832837.1"/>
    </source>
</evidence>
<comment type="caution">
    <text evidence="3">The sequence shown here is derived from an EMBL/GenBank/DDBJ whole genome shotgun (WGS) entry which is preliminary data.</text>
</comment>
<dbReference type="Gene3D" id="3.30.429.10">
    <property type="entry name" value="Macrophage Migration Inhibitory Factor"/>
    <property type="match status" value="1"/>
</dbReference>
<proteinExistence type="predicted"/>
<keyword evidence="4" id="KW-1185">Reference proteome</keyword>
<protein>
    <submittedName>
        <fullName evidence="3">4-oxalocrotonate tautomerase family protein</fullName>
    </submittedName>
</protein>
<accession>A0ABV5YEF1</accession>
<feature type="domain" description="4-oxalocrotonate tautomerase-like" evidence="2">
    <location>
        <begin position="73"/>
        <end position="130"/>
    </location>
</feature>
<gene>
    <name evidence="3" type="ORF">ACFFNX_11645</name>
</gene>
<dbReference type="RefSeq" id="WP_378199296.1">
    <property type="nucleotide sequence ID" value="NZ_JBHLZP010000063.1"/>
</dbReference>
<organism evidence="3 4">
    <name type="scientific">Actinoallomurus acaciae</name>
    <dbReference type="NCBI Taxonomy" id="502577"/>
    <lineage>
        <taxon>Bacteria</taxon>
        <taxon>Bacillati</taxon>
        <taxon>Actinomycetota</taxon>
        <taxon>Actinomycetes</taxon>
        <taxon>Streptosporangiales</taxon>
        <taxon>Thermomonosporaceae</taxon>
        <taxon>Actinoallomurus</taxon>
    </lineage>
</organism>
<dbReference type="Pfam" id="PF01361">
    <property type="entry name" value="Tautomerase"/>
    <property type="match status" value="1"/>
</dbReference>
<evidence type="ECO:0000256" key="1">
    <source>
        <dbReference type="ARBA" id="ARBA00023235"/>
    </source>
</evidence>